<reference evidence="15" key="1">
    <citation type="journal article" date="2011" name="Proc. Natl. Acad. Sci. U.S.A.">
        <title>Obligate biotrophy features unraveled by the genomic analysis of rust fungi.</title>
        <authorList>
            <person name="Duplessis S."/>
            <person name="Cuomo C.A."/>
            <person name="Lin Y.-C."/>
            <person name="Aerts A."/>
            <person name="Tisserant E."/>
            <person name="Veneault-Fourrey C."/>
            <person name="Joly D.L."/>
            <person name="Hacquard S."/>
            <person name="Amselem J."/>
            <person name="Cantarel B.L."/>
            <person name="Chiu R."/>
            <person name="Coutinho P.M."/>
            <person name="Feau N."/>
            <person name="Field M."/>
            <person name="Frey P."/>
            <person name="Gelhaye E."/>
            <person name="Goldberg J."/>
            <person name="Grabherr M.G."/>
            <person name="Kodira C.D."/>
            <person name="Kohler A."/>
            <person name="Kuees U."/>
            <person name="Lindquist E.A."/>
            <person name="Lucas S.M."/>
            <person name="Mago R."/>
            <person name="Mauceli E."/>
            <person name="Morin E."/>
            <person name="Murat C."/>
            <person name="Pangilinan J.L."/>
            <person name="Park R."/>
            <person name="Pearson M."/>
            <person name="Quesneville H."/>
            <person name="Rouhier N."/>
            <person name="Sakthikumar S."/>
            <person name="Salamov A.A."/>
            <person name="Schmutz J."/>
            <person name="Selles B."/>
            <person name="Shapiro H."/>
            <person name="Tanguay P."/>
            <person name="Tuskan G.A."/>
            <person name="Henrissat B."/>
            <person name="Van de Peer Y."/>
            <person name="Rouze P."/>
            <person name="Ellis J.G."/>
            <person name="Dodds P.N."/>
            <person name="Schein J.E."/>
            <person name="Zhong S."/>
            <person name="Hamelin R.C."/>
            <person name="Grigoriev I.V."/>
            <person name="Szabo L.J."/>
            <person name="Martin F."/>
        </authorList>
    </citation>
    <scope>NUCLEOTIDE SEQUENCE [LARGE SCALE GENOMIC DNA]</scope>
    <source>
        <strain evidence="15">98AG31 / pathotype 3-4-7</strain>
    </source>
</reference>
<dbReference type="GO" id="GO:0098552">
    <property type="term" value="C:side of membrane"/>
    <property type="evidence" value="ECO:0007669"/>
    <property type="project" value="UniProtKB-KW"/>
</dbReference>
<dbReference type="SUPFAM" id="SSF88713">
    <property type="entry name" value="Glycoside hydrolase/deacetylase"/>
    <property type="match status" value="1"/>
</dbReference>
<dbReference type="EMBL" id="GL883165">
    <property type="protein sequence ID" value="EGF99006.1"/>
    <property type="molecule type" value="Genomic_DNA"/>
</dbReference>
<dbReference type="Pfam" id="PF01522">
    <property type="entry name" value="Polysacc_deac_1"/>
    <property type="match status" value="1"/>
</dbReference>
<dbReference type="AlphaFoldDB" id="F4S8K7"/>
<evidence type="ECO:0000256" key="6">
    <source>
        <dbReference type="ARBA" id="ARBA00023024"/>
    </source>
</evidence>
<keyword evidence="6" id="KW-0146">Chitin degradation</keyword>
<dbReference type="InterPro" id="IPR011330">
    <property type="entry name" value="Glyco_hydro/deAcase_b/a-brl"/>
</dbReference>
<evidence type="ECO:0000256" key="7">
    <source>
        <dbReference type="ARBA" id="ARBA00023277"/>
    </source>
</evidence>
<evidence type="ECO:0000313" key="14">
    <source>
        <dbReference type="EMBL" id="EGF99006.1"/>
    </source>
</evidence>
<evidence type="ECO:0000256" key="4">
    <source>
        <dbReference type="ARBA" id="ARBA00022723"/>
    </source>
</evidence>
<evidence type="ECO:0000256" key="5">
    <source>
        <dbReference type="ARBA" id="ARBA00022801"/>
    </source>
</evidence>
<dbReference type="GO" id="GO:0009272">
    <property type="term" value="P:fungal-type cell wall biogenesis"/>
    <property type="evidence" value="ECO:0007669"/>
    <property type="project" value="UniProtKB-ARBA"/>
</dbReference>
<comment type="cofactor">
    <cofactor evidence="1">
        <name>Co(2+)</name>
        <dbReference type="ChEBI" id="CHEBI:48828"/>
    </cofactor>
</comment>
<keyword evidence="9" id="KW-0449">Lipoprotein</keyword>
<keyword evidence="3" id="KW-0336">GPI-anchor</keyword>
<dbReference type="STRING" id="747676.F4S8K7"/>
<dbReference type="InterPro" id="IPR050248">
    <property type="entry name" value="Polysacc_deacetylase_ArnD"/>
</dbReference>
<proteinExistence type="predicted"/>
<organism evidence="15">
    <name type="scientific">Melampsora larici-populina (strain 98AG31 / pathotype 3-4-7)</name>
    <name type="common">Poplar leaf rust fungus</name>
    <dbReference type="NCBI Taxonomy" id="747676"/>
    <lineage>
        <taxon>Eukaryota</taxon>
        <taxon>Fungi</taxon>
        <taxon>Dikarya</taxon>
        <taxon>Basidiomycota</taxon>
        <taxon>Pucciniomycotina</taxon>
        <taxon>Pucciniomycetes</taxon>
        <taxon>Pucciniales</taxon>
        <taxon>Melampsoraceae</taxon>
        <taxon>Melampsora</taxon>
    </lineage>
</organism>
<dbReference type="Proteomes" id="UP000001072">
    <property type="component" value="Unassembled WGS sequence"/>
</dbReference>
<dbReference type="KEGG" id="mlr:MELLADRAFT_40488"/>
<dbReference type="PANTHER" id="PTHR10587:SF133">
    <property type="entry name" value="CHITIN DEACETYLASE 1-RELATED"/>
    <property type="match status" value="1"/>
</dbReference>
<dbReference type="Gene3D" id="3.20.20.370">
    <property type="entry name" value="Glycoside hydrolase/deacetylase"/>
    <property type="match status" value="1"/>
</dbReference>
<evidence type="ECO:0000256" key="3">
    <source>
        <dbReference type="ARBA" id="ARBA00022622"/>
    </source>
</evidence>
<dbReference type="PANTHER" id="PTHR10587">
    <property type="entry name" value="GLYCOSYL TRANSFERASE-RELATED"/>
    <property type="match status" value="1"/>
</dbReference>
<dbReference type="GO" id="GO:0046872">
    <property type="term" value="F:metal ion binding"/>
    <property type="evidence" value="ECO:0007669"/>
    <property type="project" value="UniProtKB-KW"/>
</dbReference>
<dbReference type="VEuPathDB" id="FungiDB:MELLADRAFT_40488"/>
<dbReference type="RefSeq" id="XP_007417674.1">
    <property type="nucleotide sequence ID" value="XM_007417612.1"/>
</dbReference>
<dbReference type="InterPro" id="IPR002509">
    <property type="entry name" value="NODB_dom"/>
</dbReference>
<dbReference type="GO" id="GO:0000272">
    <property type="term" value="P:polysaccharide catabolic process"/>
    <property type="evidence" value="ECO:0007669"/>
    <property type="project" value="UniProtKB-KW"/>
</dbReference>
<keyword evidence="8" id="KW-0170">Cobalt</keyword>
<dbReference type="GO" id="GO:0005886">
    <property type="term" value="C:plasma membrane"/>
    <property type="evidence" value="ECO:0007669"/>
    <property type="project" value="UniProtKB-SubCell"/>
</dbReference>
<evidence type="ECO:0000256" key="11">
    <source>
        <dbReference type="ARBA" id="ARBA00024056"/>
    </source>
</evidence>
<evidence type="ECO:0000256" key="12">
    <source>
        <dbReference type="ARBA" id="ARBA00048494"/>
    </source>
</evidence>
<dbReference type="EC" id="3.5.1.41" evidence="11"/>
<evidence type="ECO:0000256" key="1">
    <source>
        <dbReference type="ARBA" id="ARBA00001941"/>
    </source>
</evidence>
<keyword evidence="7" id="KW-0119">Carbohydrate metabolism</keyword>
<dbReference type="GeneID" id="18927895"/>
<keyword evidence="15" id="KW-1185">Reference proteome</keyword>
<evidence type="ECO:0000256" key="10">
    <source>
        <dbReference type="ARBA" id="ARBA00023326"/>
    </source>
</evidence>
<protein>
    <recommendedName>
        <fullName evidence="11">chitin deacetylase</fullName>
        <ecNumber evidence="11">3.5.1.41</ecNumber>
    </recommendedName>
</protein>
<dbReference type="InParanoid" id="F4S8K7"/>
<name>F4S8K7_MELLP</name>
<keyword evidence="10" id="KW-0624">Polysaccharide degradation</keyword>
<dbReference type="eggNOG" id="ENOG502QRIP">
    <property type="taxonomic scope" value="Eukaryota"/>
</dbReference>
<keyword evidence="4" id="KW-0479">Metal-binding</keyword>
<comment type="catalytic activity">
    <reaction evidence="12">
        <text>[(1-&gt;4)-N-acetyl-beta-D-glucosaminyl](n) + n H2O = chitosan + n acetate</text>
        <dbReference type="Rhea" id="RHEA:10464"/>
        <dbReference type="Rhea" id="RHEA-COMP:9593"/>
        <dbReference type="Rhea" id="RHEA-COMP:9597"/>
        <dbReference type="ChEBI" id="CHEBI:15377"/>
        <dbReference type="ChEBI" id="CHEBI:17029"/>
        <dbReference type="ChEBI" id="CHEBI:30089"/>
        <dbReference type="ChEBI" id="CHEBI:57704"/>
        <dbReference type="EC" id="3.5.1.41"/>
    </reaction>
    <physiologicalReaction direction="left-to-right" evidence="12">
        <dbReference type="Rhea" id="RHEA:10465"/>
    </physiologicalReaction>
</comment>
<evidence type="ECO:0000313" key="15">
    <source>
        <dbReference type="Proteomes" id="UP000001072"/>
    </source>
</evidence>
<evidence type="ECO:0000256" key="2">
    <source>
        <dbReference type="ARBA" id="ARBA00004609"/>
    </source>
</evidence>
<feature type="domain" description="NodB homology" evidence="13">
    <location>
        <begin position="111"/>
        <end position="259"/>
    </location>
</feature>
<accession>F4S8K7</accession>
<dbReference type="GO" id="GO:0004099">
    <property type="term" value="F:chitin deacetylase activity"/>
    <property type="evidence" value="ECO:0007669"/>
    <property type="project" value="UniProtKB-EC"/>
</dbReference>
<keyword evidence="3" id="KW-0472">Membrane</keyword>
<evidence type="ECO:0000259" key="13">
    <source>
        <dbReference type="PROSITE" id="PS51677"/>
    </source>
</evidence>
<dbReference type="PROSITE" id="PS51677">
    <property type="entry name" value="NODB"/>
    <property type="match status" value="1"/>
</dbReference>
<sequence>MLPETPQNYTFPAGAAAPIPGFPNLPSVTIDPSKYPALDQVPPVDSDIVKQWVSKIDMSKAPNVSVNGLNGCTNTTFNAASIAKSGSDGNCWSTCSGCIRDTDVTSCPNKGTWGASFDDGPSPYTPSLLQYLDQKKLKATFFVVGSRVISYPKVLQAEYMSSHQICLHTWSHTSLTTLTNEQIIAEFAWSMKAIKDVIGVTPNCARPPYGDVDDRVRYIMKSMGLSVILWTSVNGVAFDTEGKHTALSASKPSAHVARK</sequence>
<comment type="subcellular location">
    <subcellularLocation>
        <location evidence="2">Cell membrane</location>
        <topology evidence="2">Lipid-anchor</topology>
        <topology evidence="2">GPI-anchor</topology>
    </subcellularLocation>
</comment>
<dbReference type="HOGENOM" id="CLU_051897_1_0_1"/>
<keyword evidence="3" id="KW-0325">Glycoprotein</keyword>
<evidence type="ECO:0000256" key="8">
    <source>
        <dbReference type="ARBA" id="ARBA00023285"/>
    </source>
</evidence>
<gene>
    <name evidence="14" type="ORF">MELLADRAFT_40488</name>
</gene>
<dbReference type="OrthoDB" id="407355at2759"/>
<evidence type="ECO:0000256" key="9">
    <source>
        <dbReference type="ARBA" id="ARBA00023288"/>
    </source>
</evidence>
<dbReference type="GO" id="GO:0006032">
    <property type="term" value="P:chitin catabolic process"/>
    <property type="evidence" value="ECO:0007669"/>
    <property type="project" value="UniProtKB-KW"/>
</dbReference>
<keyword evidence="5" id="KW-0378">Hydrolase</keyword>